<dbReference type="InterPro" id="IPR036291">
    <property type="entry name" value="NAD(P)-bd_dom_sf"/>
</dbReference>
<keyword evidence="6" id="KW-0560">Oxidoreductase</keyword>
<dbReference type="InterPro" id="IPR013154">
    <property type="entry name" value="ADH-like_N"/>
</dbReference>
<dbReference type="Gene3D" id="3.90.180.10">
    <property type="entry name" value="Medium-chain alcohol dehydrogenases, catalytic domain"/>
    <property type="match status" value="1"/>
</dbReference>
<dbReference type="InterPro" id="IPR002328">
    <property type="entry name" value="ADH_Zn_CS"/>
</dbReference>
<dbReference type="PANTHER" id="PTHR42940">
    <property type="entry name" value="ALCOHOL DEHYDROGENASE 1-RELATED"/>
    <property type="match status" value="1"/>
</dbReference>
<dbReference type="Pfam" id="PF00107">
    <property type="entry name" value="ADH_zinc_N"/>
    <property type="match status" value="1"/>
</dbReference>
<accession>A0A7X6DDH1</accession>
<dbReference type="SUPFAM" id="SSF51735">
    <property type="entry name" value="NAD(P)-binding Rossmann-fold domains"/>
    <property type="match status" value="1"/>
</dbReference>
<comment type="caution">
    <text evidence="10">The sequence shown here is derived from an EMBL/GenBank/DDBJ whole genome shotgun (WGS) entry which is preliminary data.</text>
</comment>
<evidence type="ECO:0000256" key="6">
    <source>
        <dbReference type="ARBA" id="ARBA00023002"/>
    </source>
</evidence>
<sequence>MQAAVLQEFGPSLKLQDVARPQPGPDDVLVQVEACGVCHSDLHVAEGDQPPLKAVTKPHLIPGHEVVGRVVEKGANVSHLAPGDRVGIAWLHATCGECAPCREGRENLCRKALITGVMVDGGYAEYMVARASHALRVPDNLTPEEAAPLFCAGLTVYRALKNADVAAGQKVAIFGVGGLGHLAVQIAKAWGAEVIALDLEPSKLELARRYGADQVLNAGSADDIKALRKQGGVHVAVVTSAAKAAYDTAFKCLRPAGILSVVGLPSEPLTFPALSLVGIEAKVIGSSVGTRNDMRAVLELAAAGKLRCLTETQPLSEVNAVFERMRRGQISGRVVLNCCASHA</sequence>
<dbReference type="RefSeq" id="WP_168106170.1">
    <property type="nucleotide sequence ID" value="NZ_VTOX01000001.1"/>
</dbReference>
<dbReference type="CDD" id="cd08297">
    <property type="entry name" value="CAD3"/>
    <property type="match status" value="1"/>
</dbReference>
<dbReference type="Gene3D" id="3.40.50.720">
    <property type="entry name" value="NAD(P)-binding Rossmann-like Domain"/>
    <property type="match status" value="1"/>
</dbReference>
<gene>
    <name evidence="10" type="ORF">RAMLITH_04890</name>
</gene>
<evidence type="ECO:0000256" key="7">
    <source>
        <dbReference type="ARBA" id="ARBA00023027"/>
    </source>
</evidence>
<keyword evidence="5 8" id="KW-0862">Zinc</keyword>
<protein>
    <recommendedName>
        <fullName evidence="3">alcohol dehydrogenase</fullName>
        <ecNumber evidence="3">1.1.1.1</ecNumber>
    </recommendedName>
</protein>
<dbReference type="AlphaFoldDB" id="A0A7X6DDH1"/>
<dbReference type="InterPro" id="IPR013149">
    <property type="entry name" value="ADH-like_C"/>
</dbReference>
<name>A0A7X6DDH1_9BURK</name>
<dbReference type="SMART" id="SM00829">
    <property type="entry name" value="PKS_ER"/>
    <property type="match status" value="1"/>
</dbReference>
<dbReference type="GO" id="GO:0004022">
    <property type="term" value="F:alcohol dehydrogenase (NAD+) activity"/>
    <property type="evidence" value="ECO:0007669"/>
    <property type="project" value="UniProtKB-EC"/>
</dbReference>
<evidence type="ECO:0000256" key="4">
    <source>
        <dbReference type="ARBA" id="ARBA00022723"/>
    </source>
</evidence>
<dbReference type="EC" id="1.1.1.1" evidence="3"/>
<comment type="similarity">
    <text evidence="2 8">Belongs to the zinc-containing alcohol dehydrogenase family.</text>
</comment>
<reference evidence="10 11" key="1">
    <citation type="journal article" date="2020" name="Nature">
        <title>Bacterial chemolithoautotrophy via manganese oxidation.</title>
        <authorList>
            <person name="Yu H."/>
            <person name="Leadbetter J.R."/>
        </authorList>
    </citation>
    <scope>NUCLEOTIDE SEQUENCE [LARGE SCALE GENOMIC DNA]</scope>
    <source>
        <strain evidence="10 11">RBP-1</strain>
    </source>
</reference>
<evidence type="ECO:0000256" key="5">
    <source>
        <dbReference type="ARBA" id="ARBA00022833"/>
    </source>
</evidence>
<dbReference type="FunFam" id="3.40.50.720:FF:000039">
    <property type="entry name" value="Alcohol dehydrogenase AdhP"/>
    <property type="match status" value="1"/>
</dbReference>
<dbReference type="InterPro" id="IPR020843">
    <property type="entry name" value="ER"/>
</dbReference>
<organism evidence="10 11">
    <name type="scientific">Ramlibacter lithotrophicus</name>
    <dbReference type="NCBI Taxonomy" id="2606681"/>
    <lineage>
        <taxon>Bacteria</taxon>
        <taxon>Pseudomonadati</taxon>
        <taxon>Pseudomonadota</taxon>
        <taxon>Betaproteobacteria</taxon>
        <taxon>Burkholderiales</taxon>
        <taxon>Comamonadaceae</taxon>
        <taxon>Ramlibacter</taxon>
    </lineage>
</organism>
<evidence type="ECO:0000259" key="9">
    <source>
        <dbReference type="SMART" id="SM00829"/>
    </source>
</evidence>
<comment type="cofactor">
    <cofactor evidence="1 8">
        <name>Zn(2+)</name>
        <dbReference type="ChEBI" id="CHEBI:29105"/>
    </cofactor>
</comment>
<keyword evidence="4 8" id="KW-0479">Metal-binding</keyword>
<evidence type="ECO:0000256" key="2">
    <source>
        <dbReference type="ARBA" id="ARBA00008072"/>
    </source>
</evidence>
<dbReference type="GO" id="GO:0005737">
    <property type="term" value="C:cytoplasm"/>
    <property type="evidence" value="ECO:0007669"/>
    <property type="project" value="TreeGrafter"/>
</dbReference>
<dbReference type="Pfam" id="PF08240">
    <property type="entry name" value="ADH_N"/>
    <property type="match status" value="1"/>
</dbReference>
<dbReference type="InterPro" id="IPR011032">
    <property type="entry name" value="GroES-like_sf"/>
</dbReference>
<keyword evidence="11" id="KW-1185">Reference proteome</keyword>
<dbReference type="GO" id="GO:0008270">
    <property type="term" value="F:zinc ion binding"/>
    <property type="evidence" value="ECO:0007669"/>
    <property type="project" value="InterPro"/>
</dbReference>
<evidence type="ECO:0000256" key="8">
    <source>
        <dbReference type="RuleBase" id="RU361277"/>
    </source>
</evidence>
<dbReference type="PROSITE" id="PS00059">
    <property type="entry name" value="ADH_ZINC"/>
    <property type="match status" value="1"/>
</dbReference>
<dbReference type="SUPFAM" id="SSF50129">
    <property type="entry name" value="GroES-like"/>
    <property type="match status" value="1"/>
</dbReference>
<evidence type="ECO:0000256" key="1">
    <source>
        <dbReference type="ARBA" id="ARBA00001947"/>
    </source>
</evidence>
<evidence type="ECO:0000313" key="11">
    <source>
        <dbReference type="Proteomes" id="UP000521868"/>
    </source>
</evidence>
<dbReference type="EMBL" id="VTOX01000001">
    <property type="protein sequence ID" value="NKE65147.1"/>
    <property type="molecule type" value="Genomic_DNA"/>
</dbReference>
<dbReference type="PANTHER" id="PTHR42940:SF8">
    <property type="entry name" value="VACUOLAR PROTEIN SORTING-ASSOCIATED PROTEIN 11"/>
    <property type="match status" value="1"/>
</dbReference>
<dbReference type="Proteomes" id="UP000521868">
    <property type="component" value="Unassembled WGS sequence"/>
</dbReference>
<evidence type="ECO:0000313" key="10">
    <source>
        <dbReference type="EMBL" id="NKE65147.1"/>
    </source>
</evidence>
<feature type="domain" description="Enoyl reductase (ER)" evidence="9">
    <location>
        <begin position="10"/>
        <end position="336"/>
    </location>
</feature>
<proteinExistence type="inferred from homology"/>
<evidence type="ECO:0000256" key="3">
    <source>
        <dbReference type="ARBA" id="ARBA00013190"/>
    </source>
</evidence>
<keyword evidence="7" id="KW-0520">NAD</keyword>